<keyword evidence="3" id="KW-1185">Reference proteome</keyword>
<name>A0A9D3VAS9_9ROSI</name>
<dbReference type="AlphaFoldDB" id="A0A9D3VAS9"/>
<organism evidence="2 3">
    <name type="scientific">Gossypium stocksii</name>
    <dbReference type="NCBI Taxonomy" id="47602"/>
    <lineage>
        <taxon>Eukaryota</taxon>
        <taxon>Viridiplantae</taxon>
        <taxon>Streptophyta</taxon>
        <taxon>Embryophyta</taxon>
        <taxon>Tracheophyta</taxon>
        <taxon>Spermatophyta</taxon>
        <taxon>Magnoliopsida</taxon>
        <taxon>eudicotyledons</taxon>
        <taxon>Gunneridae</taxon>
        <taxon>Pentapetalae</taxon>
        <taxon>rosids</taxon>
        <taxon>malvids</taxon>
        <taxon>Malvales</taxon>
        <taxon>Malvaceae</taxon>
        <taxon>Malvoideae</taxon>
        <taxon>Gossypium</taxon>
    </lineage>
</organism>
<evidence type="ECO:0000256" key="1">
    <source>
        <dbReference type="SAM" id="MobiDB-lite"/>
    </source>
</evidence>
<feature type="compositionally biased region" description="Basic and acidic residues" evidence="1">
    <location>
        <begin position="76"/>
        <end position="95"/>
    </location>
</feature>
<reference evidence="2 3" key="1">
    <citation type="journal article" date="2021" name="Plant Biotechnol. J.">
        <title>Multi-omics assisted identification of the key and species-specific regulatory components of drought-tolerant mechanisms in Gossypium stocksii.</title>
        <authorList>
            <person name="Yu D."/>
            <person name="Ke L."/>
            <person name="Zhang D."/>
            <person name="Wu Y."/>
            <person name="Sun Y."/>
            <person name="Mei J."/>
            <person name="Sun J."/>
            <person name="Sun Y."/>
        </authorList>
    </citation>
    <scope>NUCLEOTIDE SEQUENCE [LARGE SCALE GENOMIC DNA]</scope>
    <source>
        <strain evidence="3">cv. E1</strain>
        <tissue evidence="2">Leaf</tissue>
    </source>
</reference>
<dbReference type="Proteomes" id="UP000828251">
    <property type="component" value="Unassembled WGS sequence"/>
</dbReference>
<sequence>MNIPLSYPTGGFSLIFLYYFRRLEGKGDFLPAAIVEANGRGNRRLGLGLKKFGGDEVAAGVETAVDGSGAGQVEVGSHRAEETREQERSKGKEEIPSPPSEEEDDLRHDHEQGQSQNKDTSSVIVALADDLKNQFIKQIKAQVEYYCNDENVHVVVLIPSSNASKLVALIRTSEISIGESRTDEDGISGEWN</sequence>
<dbReference type="EMBL" id="JAIQCV010000008">
    <property type="protein sequence ID" value="KAH1075115.1"/>
    <property type="molecule type" value="Genomic_DNA"/>
</dbReference>
<comment type="caution">
    <text evidence="2">The sequence shown here is derived from an EMBL/GenBank/DDBJ whole genome shotgun (WGS) entry which is preliminary data.</text>
</comment>
<feature type="region of interest" description="Disordered" evidence="1">
    <location>
        <begin position="68"/>
        <end position="120"/>
    </location>
</feature>
<proteinExistence type="predicted"/>
<accession>A0A9D3VAS9</accession>
<protein>
    <submittedName>
        <fullName evidence="2">Uncharacterized protein</fullName>
    </submittedName>
</protein>
<evidence type="ECO:0000313" key="3">
    <source>
        <dbReference type="Proteomes" id="UP000828251"/>
    </source>
</evidence>
<gene>
    <name evidence="2" type="ORF">J1N35_027443</name>
</gene>
<evidence type="ECO:0000313" key="2">
    <source>
        <dbReference type="EMBL" id="KAH1075115.1"/>
    </source>
</evidence>